<reference evidence="3 4" key="1">
    <citation type="submission" date="2021-02" db="EMBL/GenBank/DDBJ databases">
        <title>Porcisia hertigi Genome sequencing and assembly.</title>
        <authorList>
            <person name="Almutairi H."/>
            <person name="Gatherer D."/>
        </authorList>
    </citation>
    <scope>NUCLEOTIDE SEQUENCE [LARGE SCALE GENOMIC DNA]</scope>
    <source>
        <strain evidence="3 4">C119</strain>
    </source>
</reference>
<feature type="region of interest" description="Disordered" evidence="1">
    <location>
        <begin position="1"/>
        <end position="32"/>
    </location>
</feature>
<evidence type="ECO:0000313" key="4">
    <source>
        <dbReference type="Proteomes" id="UP000674318"/>
    </source>
</evidence>
<proteinExistence type="predicted"/>
<dbReference type="InterPro" id="IPR052763">
    <property type="entry name" value="DnaJ_C4"/>
</dbReference>
<feature type="region of interest" description="Disordered" evidence="1">
    <location>
        <begin position="465"/>
        <end position="495"/>
    </location>
</feature>
<dbReference type="Pfam" id="PF00226">
    <property type="entry name" value="DnaJ"/>
    <property type="match status" value="1"/>
</dbReference>
<dbReference type="AlphaFoldDB" id="A0A836IE33"/>
<dbReference type="PANTHER" id="PTHR44825:SF1">
    <property type="entry name" value="DNAJ HOMOLOG SUBFAMILY C MEMBER 4"/>
    <property type="match status" value="1"/>
</dbReference>
<feature type="region of interest" description="Disordered" evidence="1">
    <location>
        <begin position="201"/>
        <end position="250"/>
    </location>
</feature>
<name>A0A836IE33_9TRYP</name>
<dbReference type="SMART" id="SM00271">
    <property type="entry name" value="DnaJ"/>
    <property type="match status" value="1"/>
</dbReference>
<evidence type="ECO:0000259" key="2">
    <source>
        <dbReference type="PROSITE" id="PS50076"/>
    </source>
</evidence>
<dbReference type="CDD" id="cd06257">
    <property type="entry name" value="DnaJ"/>
    <property type="match status" value="1"/>
</dbReference>
<dbReference type="SUPFAM" id="SSF46565">
    <property type="entry name" value="Chaperone J-domain"/>
    <property type="match status" value="1"/>
</dbReference>
<evidence type="ECO:0000313" key="3">
    <source>
        <dbReference type="EMBL" id="KAG5498678.1"/>
    </source>
</evidence>
<organism evidence="3 4">
    <name type="scientific">Porcisia hertigi</name>
    <dbReference type="NCBI Taxonomy" id="2761500"/>
    <lineage>
        <taxon>Eukaryota</taxon>
        <taxon>Discoba</taxon>
        <taxon>Euglenozoa</taxon>
        <taxon>Kinetoplastea</taxon>
        <taxon>Metakinetoplastina</taxon>
        <taxon>Trypanosomatida</taxon>
        <taxon>Trypanosomatidae</taxon>
        <taxon>Leishmaniinae</taxon>
        <taxon>Porcisia</taxon>
    </lineage>
</organism>
<dbReference type="PROSITE" id="PS50076">
    <property type="entry name" value="DNAJ_2"/>
    <property type="match status" value="1"/>
</dbReference>
<feature type="region of interest" description="Disordered" evidence="1">
    <location>
        <begin position="380"/>
        <end position="404"/>
    </location>
</feature>
<dbReference type="OrthoDB" id="10250354at2759"/>
<keyword evidence="4" id="KW-1185">Reference proteome</keyword>
<protein>
    <recommendedName>
        <fullName evidence="2">J domain-containing protein</fullName>
    </recommendedName>
</protein>
<feature type="region of interest" description="Disordered" evidence="1">
    <location>
        <begin position="677"/>
        <end position="698"/>
    </location>
</feature>
<sequence length="723" mass="77281">MPSLRKKMNDEASSEASLPRGNRETPPQSARSNTLYAVLNVSHTATTEEITTAYRQLALVHHPDRPNGSHVKFQEIQRAYEVLNTEETRTKYDALLRGKTALRSFKRPPSLKSVLQPVYALLADGAFYEFEAAPSKLRCSFHYGDGIEFNGDRGSFIGLAGDGFIYWTINGRGFASRLCQLGGSFALSSVRVTYRSNMGLRKTPLQRSSLPSSNISRAGGSSSGQGPPGSSTGGAQHSAGTKNTTGAHVANLSKARGIKEVLLERERSRHRKNWLVTLDREEREERNDFEQDLLGQLSSLHMMTKTALRCVLQGTAVPPEVMRWMAYPSSQEEMTLGLSNGCTSPLPTVSVPPPSAPLSVEPLLRCHQGGGKILWGNGNGNGEEHSHHISGSGGKTTRRKSGSVHNLSCSSLSQRFTSASEAASDMDSCREYPTMALHTLSPTARRSGCGTAAVAAIAIASPSSVPQCVTSSTESGKDAESHPTEGSPTFSNSQPSWVAGIAVPKFAAEEVPLTGFQTSIRMHPGERHTSAEWGDGVSPPLGVPPGVEKMFGEAMILAQRGPAMNSSVAVPTDRHEDPELKDSLGTVPVAAATSRHATPHSAFPIEAPVGDLTEGRVASLPLPSASGLQGTMKPHARDSCAALNQGGSPTRRLTGRTRPRYMSSTVAHASRASLLPKGSSITSTQGFVPPHGTSRGHSSLTVDQLFEEERAFMDSFAKTNRVV</sequence>
<dbReference type="PRINTS" id="PR00625">
    <property type="entry name" value="JDOMAIN"/>
</dbReference>
<dbReference type="GeneID" id="94289065"/>
<feature type="compositionally biased region" description="Polar residues" evidence="1">
    <location>
        <begin position="484"/>
        <end position="495"/>
    </location>
</feature>
<dbReference type="Proteomes" id="UP000674318">
    <property type="component" value="Unassembled WGS sequence"/>
</dbReference>
<dbReference type="Gene3D" id="1.10.287.110">
    <property type="entry name" value="DnaJ domain"/>
    <property type="match status" value="1"/>
</dbReference>
<accession>A0A836IE33</accession>
<dbReference type="KEGG" id="phet:94289065"/>
<dbReference type="EMBL" id="JAFJZO010000030">
    <property type="protein sequence ID" value="KAG5498678.1"/>
    <property type="molecule type" value="Genomic_DNA"/>
</dbReference>
<feature type="domain" description="J" evidence="2">
    <location>
        <begin position="34"/>
        <end position="96"/>
    </location>
</feature>
<dbReference type="InterPro" id="IPR036869">
    <property type="entry name" value="J_dom_sf"/>
</dbReference>
<dbReference type="InterPro" id="IPR001623">
    <property type="entry name" value="DnaJ_domain"/>
</dbReference>
<dbReference type="PANTHER" id="PTHR44825">
    <property type="match status" value="1"/>
</dbReference>
<evidence type="ECO:0000256" key="1">
    <source>
        <dbReference type="SAM" id="MobiDB-lite"/>
    </source>
</evidence>
<gene>
    <name evidence="3" type="ORF">JKF63_02965</name>
</gene>
<dbReference type="RefSeq" id="XP_067755432.1">
    <property type="nucleotide sequence ID" value="XM_067898988.1"/>
</dbReference>
<comment type="caution">
    <text evidence="3">The sequence shown here is derived from an EMBL/GenBank/DDBJ whole genome shotgun (WGS) entry which is preliminary data.</text>
</comment>